<keyword evidence="7 9" id="KW-1133">Transmembrane helix</keyword>
<dbReference type="EMBL" id="PGCJ01000576">
    <property type="protein sequence ID" value="PLW25937.1"/>
    <property type="molecule type" value="Genomic_DNA"/>
</dbReference>
<feature type="transmembrane region" description="Helical" evidence="9">
    <location>
        <begin position="369"/>
        <end position="387"/>
    </location>
</feature>
<name>A0A2N5TK93_9BASI</name>
<dbReference type="EMBL" id="PGCJ01000147">
    <property type="protein sequence ID" value="PLW43465.1"/>
    <property type="molecule type" value="Genomic_DNA"/>
</dbReference>
<accession>A0A2N5TK93</accession>
<dbReference type="AlphaFoldDB" id="A0A2N5TK93"/>
<evidence type="ECO:0000256" key="1">
    <source>
        <dbReference type="ARBA" id="ARBA00004477"/>
    </source>
</evidence>
<dbReference type="InterPro" id="IPR009600">
    <property type="entry name" value="PIG-U"/>
</dbReference>
<evidence type="ECO:0000256" key="3">
    <source>
        <dbReference type="ARBA" id="ARBA00010026"/>
    </source>
</evidence>
<comment type="similarity">
    <text evidence="3">Belongs to the PIGU family.</text>
</comment>
<keyword evidence="4" id="KW-0337">GPI-anchor biosynthesis</keyword>
<evidence type="ECO:0000256" key="6">
    <source>
        <dbReference type="ARBA" id="ARBA00022824"/>
    </source>
</evidence>
<dbReference type="Pfam" id="PF06728">
    <property type="entry name" value="PIG-U"/>
    <property type="match status" value="1"/>
</dbReference>
<feature type="transmembrane region" description="Helical" evidence="9">
    <location>
        <begin position="78"/>
        <end position="100"/>
    </location>
</feature>
<evidence type="ECO:0000313" key="10">
    <source>
        <dbReference type="EMBL" id="PLW25937.1"/>
    </source>
</evidence>
<evidence type="ECO:0000313" key="11">
    <source>
        <dbReference type="EMBL" id="PLW43465.1"/>
    </source>
</evidence>
<evidence type="ECO:0000256" key="4">
    <source>
        <dbReference type="ARBA" id="ARBA00022502"/>
    </source>
</evidence>
<gene>
    <name evidence="11" type="ORF">PCANC_10056</name>
    <name evidence="10" type="ORF">PCANC_24896</name>
</gene>
<feature type="transmembrane region" description="Helical" evidence="9">
    <location>
        <begin position="135"/>
        <end position="157"/>
    </location>
</feature>
<keyword evidence="5 9" id="KW-0812">Transmembrane</keyword>
<evidence type="ECO:0000313" key="12">
    <source>
        <dbReference type="Proteomes" id="UP000235388"/>
    </source>
</evidence>
<dbReference type="OrthoDB" id="549017at2759"/>
<dbReference type="PANTHER" id="PTHR13121:SF0">
    <property type="entry name" value="PHOSPHATIDYLINOSITOL GLYCAN ANCHOR BIOSYNTHESIS CLASS U PROTEIN"/>
    <property type="match status" value="1"/>
</dbReference>
<comment type="caution">
    <text evidence="10">The sequence shown here is derived from an EMBL/GenBank/DDBJ whole genome shotgun (WGS) entry which is preliminary data.</text>
</comment>
<reference evidence="10 12" key="1">
    <citation type="submission" date="2017-11" db="EMBL/GenBank/DDBJ databases">
        <title>De novo assembly and phasing of dikaryotic genomes from two isolates of Puccinia coronata f. sp. avenae, the causal agent of oat crown rust.</title>
        <authorList>
            <person name="Miller M.E."/>
            <person name="Zhang Y."/>
            <person name="Omidvar V."/>
            <person name="Sperschneider J."/>
            <person name="Schwessinger B."/>
            <person name="Raley C."/>
            <person name="Palmer J.M."/>
            <person name="Garnica D."/>
            <person name="Upadhyaya N."/>
            <person name="Rathjen J."/>
            <person name="Taylor J.M."/>
            <person name="Park R.F."/>
            <person name="Dodds P.N."/>
            <person name="Hirsch C.D."/>
            <person name="Kianian S.F."/>
            <person name="Figueroa M."/>
        </authorList>
    </citation>
    <scope>NUCLEOTIDE SEQUENCE [LARGE SCALE GENOMIC DNA]</scope>
    <source>
        <strain evidence="10">12NC29</strain>
    </source>
</reference>
<feature type="transmembrane region" description="Helical" evidence="9">
    <location>
        <begin position="217"/>
        <end position="241"/>
    </location>
</feature>
<feature type="transmembrane region" description="Helical" evidence="9">
    <location>
        <begin position="177"/>
        <end position="205"/>
    </location>
</feature>
<feature type="transmembrane region" description="Helical" evidence="9">
    <location>
        <begin position="343"/>
        <end position="363"/>
    </location>
</feature>
<evidence type="ECO:0008006" key="13">
    <source>
        <dbReference type="Google" id="ProtNLM"/>
    </source>
</evidence>
<organism evidence="10 12">
    <name type="scientific">Puccinia coronata f. sp. avenae</name>
    <dbReference type="NCBI Taxonomy" id="200324"/>
    <lineage>
        <taxon>Eukaryota</taxon>
        <taxon>Fungi</taxon>
        <taxon>Dikarya</taxon>
        <taxon>Basidiomycota</taxon>
        <taxon>Pucciniomycotina</taxon>
        <taxon>Pucciniomycetes</taxon>
        <taxon>Pucciniales</taxon>
        <taxon>Pucciniaceae</taxon>
        <taxon>Puccinia</taxon>
    </lineage>
</organism>
<comment type="subcellular location">
    <subcellularLocation>
        <location evidence="1">Endoplasmic reticulum membrane</location>
        <topology evidence="1">Multi-pass membrane protein</topology>
    </subcellularLocation>
</comment>
<sequence length="418" mass="47469">MLATSSVMMAWLGTRIGLESGMAPRVMDWISHRPELATPVTGWKQLKEGIYLFQEGLDPYDSGVFHQSPLLLHLFSVIRSPLLVALVYGLVDCYSAWILLRLFRLKWPRTTGPVSSVKLNNDRWMLSPTYQIRDWHLVLFYLFLPLNLLTSLAKSTVVFNNLAVLLALDGALQNRMALSMFSLSIGTHLSVYPALLIPSCIGILLDQRNSHSTASTIAKSLGLYAAHFLSLALFTPLSVLLSQIDVNKYLRPNVGLHWYFSIEMFDHFRLFFNMVFQIHLLIYIVPLMIKFKKEKVFGFVVMSGIISTFKSYPSIGDTSFSNTLLLLLYPELIAYFRHPLLTISLYFYGLCLLPTFHHLWMNLGSGNANFYYASTLVWAIANGLVWVDSIAAMLKRNFQIYDLGAKEIDKSSEIIVQT</sequence>
<evidence type="ECO:0000256" key="5">
    <source>
        <dbReference type="ARBA" id="ARBA00022692"/>
    </source>
</evidence>
<protein>
    <recommendedName>
        <fullName evidence="13">GPI transamidase subunit PIG-U</fullName>
    </recommendedName>
</protein>
<dbReference type="STRING" id="200324.A0A2N5TK93"/>
<keyword evidence="8 9" id="KW-0472">Membrane</keyword>
<evidence type="ECO:0000256" key="7">
    <source>
        <dbReference type="ARBA" id="ARBA00022989"/>
    </source>
</evidence>
<dbReference type="GO" id="GO:0042765">
    <property type="term" value="C:GPI-anchor transamidase complex"/>
    <property type="evidence" value="ECO:0007669"/>
    <property type="project" value="InterPro"/>
</dbReference>
<evidence type="ECO:0000256" key="2">
    <source>
        <dbReference type="ARBA" id="ARBA00004687"/>
    </source>
</evidence>
<dbReference type="PANTHER" id="PTHR13121">
    <property type="entry name" value="GPI TRANSAMIDASE COMPONENT PIG-U"/>
    <property type="match status" value="1"/>
</dbReference>
<feature type="transmembrane region" description="Helical" evidence="9">
    <location>
        <begin position="270"/>
        <end position="289"/>
    </location>
</feature>
<dbReference type="GO" id="GO:0006506">
    <property type="term" value="P:GPI anchor biosynthetic process"/>
    <property type="evidence" value="ECO:0007669"/>
    <property type="project" value="UniProtKB-UniPathway"/>
</dbReference>
<dbReference type="Proteomes" id="UP000235388">
    <property type="component" value="Unassembled WGS sequence"/>
</dbReference>
<keyword evidence="12" id="KW-1185">Reference proteome</keyword>
<evidence type="ECO:0000256" key="9">
    <source>
        <dbReference type="SAM" id="Phobius"/>
    </source>
</evidence>
<keyword evidence="6" id="KW-0256">Endoplasmic reticulum</keyword>
<feature type="transmembrane region" description="Helical" evidence="9">
    <location>
        <begin position="296"/>
        <end position="313"/>
    </location>
</feature>
<dbReference type="UniPathway" id="UPA00196"/>
<dbReference type="GO" id="GO:0016255">
    <property type="term" value="P:attachment of GPI anchor to protein"/>
    <property type="evidence" value="ECO:0007669"/>
    <property type="project" value="InterPro"/>
</dbReference>
<evidence type="ECO:0000256" key="8">
    <source>
        <dbReference type="ARBA" id="ARBA00023136"/>
    </source>
</evidence>
<proteinExistence type="inferred from homology"/>
<comment type="pathway">
    <text evidence="2">Glycolipid biosynthesis; glycosylphosphatidylinositol-anchor biosynthesis.</text>
</comment>